<dbReference type="GO" id="GO:0006338">
    <property type="term" value="P:chromatin remodeling"/>
    <property type="evidence" value="ECO:0007669"/>
    <property type="project" value="TreeGrafter"/>
</dbReference>
<feature type="domain" description="Bromo" evidence="4">
    <location>
        <begin position="313"/>
        <end position="385"/>
    </location>
</feature>
<dbReference type="GO" id="GO:0000785">
    <property type="term" value="C:chromatin"/>
    <property type="evidence" value="ECO:0007669"/>
    <property type="project" value="TreeGrafter"/>
</dbReference>
<dbReference type="SMART" id="SM00297">
    <property type="entry name" value="BROMO"/>
    <property type="match status" value="4"/>
</dbReference>
<dbReference type="Gene3D" id="1.20.920.10">
    <property type="entry name" value="Bromodomain-like"/>
    <property type="match status" value="4"/>
</dbReference>
<evidence type="ECO:0000256" key="3">
    <source>
        <dbReference type="SAM" id="MobiDB-lite"/>
    </source>
</evidence>
<dbReference type="STRING" id="2903.R1DQK9"/>
<sequence length="590" mass="64541">MSTYSRPQVPAGSCGAISLRLAGRDLLKPISKMDQAFYFLQPVDVVALRIPDYPTIVREPMDLGTIEKKLDASSYATTEEFVADVKLVWYNARLYNPVGSVVHEAARALEKAFDDRLEALVGSCDRPAPPAPDSDAADGVPASKLRPLLRSLQSHARSKPFRVPVDYVALNLPHYPTIITQPMDLATVSSNLERGRYGTVADLRRDIDLIWQNAIDFNGPTSWIGADASTLREHTKRKFSQSGFADTAAIALDAAAPPPAAPARKRAPAPPAAARPAGRSGAAGGASAAAGAVEADSFEMTLGQCRSLLRPFLQMPQARDFLAPVDPVALNIPDYPTVITHPMDLGTVEQRLDRKEYTDAGGFVRDMRLVWSNAITAAPPPPRPRALPAATYLKEEATGEAARVRAMYKKAVNWKKLKLWEYPSIITQPMDLGTVFKKLDRGEYSTAEAMKADVELVWANALRFNGADSWIAKPVSECRDLAEAKFRHAEATFESAQNAPAGGDERSLNGAVTNPSGTAIVTPQMRLHFWFNAKRLRSSEMLEVQRMVKKCCPAALVPLNSGDIKIDVDALDFRSFMRLDVHVRSVLVQR</sequence>
<evidence type="ECO:0000313" key="5">
    <source>
        <dbReference type="EnsemblProtists" id="EOD37352"/>
    </source>
</evidence>
<feature type="compositionally biased region" description="Low complexity" evidence="3">
    <location>
        <begin position="274"/>
        <end position="284"/>
    </location>
</feature>
<proteinExistence type="predicted"/>
<dbReference type="EnsemblProtists" id="EOD37352">
    <property type="protein sequence ID" value="EOD37352"/>
    <property type="gene ID" value="EMIHUDRAFT_454889"/>
</dbReference>
<evidence type="ECO:0000256" key="2">
    <source>
        <dbReference type="PROSITE-ProRule" id="PRU00035"/>
    </source>
</evidence>
<dbReference type="GO" id="GO:0005634">
    <property type="term" value="C:nucleus"/>
    <property type="evidence" value="ECO:0007669"/>
    <property type="project" value="TreeGrafter"/>
</dbReference>
<evidence type="ECO:0000313" key="6">
    <source>
        <dbReference type="Proteomes" id="UP000013827"/>
    </source>
</evidence>
<dbReference type="Pfam" id="PF00439">
    <property type="entry name" value="Bromodomain"/>
    <property type="match status" value="4"/>
</dbReference>
<dbReference type="InterPro" id="IPR050935">
    <property type="entry name" value="Bromo_chromatin_reader"/>
</dbReference>
<dbReference type="KEGG" id="ehx:EMIHUDRAFT_454889"/>
<feature type="domain" description="Bromo" evidence="4">
    <location>
        <begin position="400"/>
        <end position="472"/>
    </location>
</feature>
<keyword evidence="1 2" id="KW-0103">Bromodomain</keyword>
<evidence type="ECO:0000256" key="1">
    <source>
        <dbReference type="ARBA" id="ARBA00023117"/>
    </source>
</evidence>
<dbReference type="InterPro" id="IPR001487">
    <property type="entry name" value="Bromodomain"/>
</dbReference>
<reference evidence="6" key="1">
    <citation type="journal article" date="2013" name="Nature">
        <title>Pan genome of the phytoplankton Emiliania underpins its global distribution.</title>
        <authorList>
            <person name="Read B.A."/>
            <person name="Kegel J."/>
            <person name="Klute M.J."/>
            <person name="Kuo A."/>
            <person name="Lefebvre S.C."/>
            <person name="Maumus F."/>
            <person name="Mayer C."/>
            <person name="Miller J."/>
            <person name="Monier A."/>
            <person name="Salamov A."/>
            <person name="Young J."/>
            <person name="Aguilar M."/>
            <person name="Claverie J.M."/>
            <person name="Frickenhaus S."/>
            <person name="Gonzalez K."/>
            <person name="Herman E.K."/>
            <person name="Lin Y.C."/>
            <person name="Napier J."/>
            <person name="Ogata H."/>
            <person name="Sarno A.F."/>
            <person name="Shmutz J."/>
            <person name="Schroeder D."/>
            <person name="de Vargas C."/>
            <person name="Verret F."/>
            <person name="von Dassow P."/>
            <person name="Valentin K."/>
            <person name="Van de Peer Y."/>
            <person name="Wheeler G."/>
            <person name="Dacks J.B."/>
            <person name="Delwiche C.F."/>
            <person name="Dyhrman S.T."/>
            <person name="Glockner G."/>
            <person name="John U."/>
            <person name="Richards T."/>
            <person name="Worden A.Z."/>
            <person name="Zhang X."/>
            <person name="Grigoriev I.V."/>
            <person name="Allen A.E."/>
            <person name="Bidle K."/>
            <person name="Borodovsky M."/>
            <person name="Bowler C."/>
            <person name="Brownlee C."/>
            <person name="Cock J.M."/>
            <person name="Elias M."/>
            <person name="Gladyshev V.N."/>
            <person name="Groth M."/>
            <person name="Guda C."/>
            <person name="Hadaegh A."/>
            <person name="Iglesias-Rodriguez M.D."/>
            <person name="Jenkins J."/>
            <person name="Jones B.M."/>
            <person name="Lawson T."/>
            <person name="Leese F."/>
            <person name="Lindquist E."/>
            <person name="Lobanov A."/>
            <person name="Lomsadze A."/>
            <person name="Malik S.B."/>
            <person name="Marsh M.E."/>
            <person name="Mackinder L."/>
            <person name="Mock T."/>
            <person name="Mueller-Roeber B."/>
            <person name="Pagarete A."/>
            <person name="Parker M."/>
            <person name="Probert I."/>
            <person name="Quesneville H."/>
            <person name="Raines C."/>
            <person name="Rensing S.A."/>
            <person name="Riano-Pachon D.M."/>
            <person name="Richier S."/>
            <person name="Rokitta S."/>
            <person name="Shiraiwa Y."/>
            <person name="Soanes D.M."/>
            <person name="van der Giezen M."/>
            <person name="Wahlund T.M."/>
            <person name="Williams B."/>
            <person name="Wilson W."/>
            <person name="Wolfe G."/>
            <person name="Wurch L.L."/>
        </authorList>
    </citation>
    <scope>NUCLEOTIDE SEQUENCE</scope>
</reference>
<dbReference type="AlphaFoldDB" id="A0A0D3KNL7"/>
<keyword evidence="6" id="KW-1185">Reference proteome</keyword>
<dbReference type="SUPFAM" id="SSF47370">
    <property type="entry name" value="Bromodomain"/>
    <property type="match status" value="4"/>
</dbReference>
<dbReference type="RefSeq" id="XP_005789781.1">
    <property type="nucleotide sequence ID" value="XM_005789724.1"/>
</dbReference>
<dbReference type="PaxDb" id="2903-EOD37352"/>
<dbReference type="Proteomes" id="UP000013827">
    <property type="component" value="Unassembled WGS sequence"/>
</dbReference>
<feature type="domain" description="Bromo" evidence="4">
    <location>
        <begin position="31"/>
        <end position="103"/>
    </location>
</feature>
<dbReference type="eggNOG" id="KOG1474">
    <property type="taxonomic scope" value="Eukaryota"/>
</dbReference>
<dbReference type="PANTHER" id="PTHR22880:SF225">
    <property type="entry name" value="BROMODOMAIN-CONTAINING PROTEIN BET-1-RELATED"/>
    <property type="match status" value="1"/>
</dbReference>
<feature type="domain" description="Bromo" evidence="4">
    <location>
        <begin position="153"/>
        <end position="225"/>
    </location>
</feature>
<feature type="region of interest" description="Disordered" evidence="3">
    <location>
        <begin position="257"/>
        <end position="284"/>
    </location>
</feature>
<protein>
    <recommendedName>
        <fullName evidence="4">Bromo domain-containing protein</fullName>
    </recommendedName>
</protein>
<dbReference type="PRINTS" id="PR00503">
    <property type="entry name" value="BROMODOMAIN"/>
</dbReference>
<name>A0A0D3KNL7_EMIH1</name>
<dbReference type="GO" id="GO:0006355">
    <property type="term" value="P:regulation of DNA-templated transcription"/>
    <property type="evidence" value="ECO:0007669"/>
    <property type="project" value="TreeGrafter"/>
</dbReference>
<dbReference type="PROSITE" id="PS50014">
    <property type="entry name" value="BROMODOMAIN_2"/>
    <property type="match status" value="4"/>
</dbReference>
<organism evidence="5 6">
    <name type="scientific">Emiliania huxleyi (strain CCMP1516)</name>
    <dbReference type="NCBI Taxonomy" id="280463"/>
    <lineage>
        <taxon>Eukaryota</taxon>
        <taxon>Haptista</taxon>
        <taxon>Haptophyta</taxon>
        <taxon>Prymnesiophyceae</taxon>
        <taxon>Isochrysidales</taxon>
        <taxon>Noelaerhabdaceae</taxon>
        <taxon>Emiliania</taxon>
    </lineage>
</organism>
<dbReference type="PANTHER" id="PTHR22880">
    <property type="entry name" value="FALZ-RELATED BROMODOMAIN-CONTAINING PROTEINS"/>
    <property type="match status" value="1"/>
</dbReference>
<dbReference type="InterPro" id="IPR036427">
    <property type="entry name" value="Bromodomain-like_sf"/>
</dbReference>
<dbReference type="CDD" id="cd04369">
    <property type="entry name" value="Bromodomain"/>
    <property type="match status" value="2"/>
</dbReference>
<dbReference type="HOGENOM" id="CLU_462674_0_0_1"/>
<reference evidence="5" key="2">
    <citation type="submission" date="2024-10" db="UniProtKB">
        <authorList>
            <consortium name="EnsemblProtists"/>
        </authorList>
    </citation>
    <scope>IDENTIFICATION</scope>
</reference>
<dbReference type="GeneID" id="17282622"/>
<evidence type="ECO:0000259" key="4">
    <source>
        <dbReference type="PROSITE" id="PS50014"/>
    </source>
</evidence>
<accession>A0A0D3KNL7</accession>